<organism evidence="2">
    <name type="scientific">marine sediment metagenome</name>
    <dbReference type="NCBI Taxonomy" id="412755"/>
    <lineage>
        <taxon>unclassified sequences</taxon>
        <taxon>metagenomes</taxon>
        <taxon>ecological metagenomes</taxon>
    </lineage>
</organism>
<reference evidence="2" key="1">
    <citation type="journal article" date="2014" name="Front. Microbiol.">
        <title>High frequency of phylogenetically diverse reductive dehalogenase-homologous genes in deep subseafloor sedimentary metagenomes.</title>
        <authorList>
            <person name="Kawai M."/>
            <person name="Futagami T."/>
            <person name="Toyoda A."/>
            <person name="Takaki Y."/>
            <person name="Nishi S."/>
            <person name="Hori S."/>
            <person name="Arai W."/>
            <person name="Tsubouchi T."/>
            <person name="Morono Y."/>
            <person name="Uchiyama I."/>
            <person name="Ito T."/>
            <person name="Fujiyama A."/>
            <person name="Inagaki F."/>
            <person name="Takami H."/>
        </authorList>
    </citation>
    <scope>NUCLEOTIDE SEQUENCE</scope>
    <source>
        <strain evidence="2">Expedition CK06-06</strain>
    </source>
</reference>
<comment type="caution">
    <text evidence="2">The sequence shown here is derived from an EMBL/GenBank/DDBJ whole genome shotgun (WGS) entry which is preliminary data.</text>
</comment>
<dbReference type="EMBL" id="BARS01049928">
    <property type="protein sequence ID" value="GAG38286.1"/>
    <property type="molecule type" value="Genomic_DNA"/>
</dbReference>
<feature type="region of interest" description="Disordered" evidence="1">
    <location>
        <begin position="86"/>
        <end position="114"/>
    </location>
</feature>
<feature type="compositionally biased region" description="Acidic residues" evidence="1">
    <location>
        <begin position="104"/>
        <end position="114"/>
    </location>
</feature>
<evidence type="ECO:0000256" key="1">
    <source>
        <dbReference type="SAM" id="MobiDB-lite"/>
    </source>
</evidence>
<gene>
    <name evidence="2" type="ORF">S01H1_74615</name>
</gene>
<name>X0YNI1_9ZZZZ</name>
<proteinExistence type="predicted"/>
<accession>X0YNI1</accession>
<dbReference type="AlphaFoldDB" id="X0YNI1"/>
<protein>
    <submittedName>
        <fullName evidence="2">Uncharacterized protein</fullName>
    </submittedName>
</protein>
<sequence>MFDTCLTLGRSGDRLAMIQCKDCEFYRRGPDGSPQLTCDPFSTIREPECLTKWQLIQLNTLAQSHQATLDLYRRFAPLQEKMFRQMEREIDEAEEADRWKQRNDEDEDDDPSGF</sequence>
<evidence type="ECO:0000313" key="2">
    <source>
        <dbReference type="EMBL" id="GAG38286.1"/>
    </source>
</evidence>